<keyword evidence="3" id="KW-1185">Reference proteome</keyword>
<dbReference type="AlphaFoldDB" id="A0A6J5FAC7"/>
<dbReference type="Proteomes" id="UP000494363">
    <property type="component" value="Unassembled WGS sequence"/>
</dbReference>
<name>A0A6J5FAC7_9BURK</name>
<evidence type="ECO:0008006" key="4">
    <source>
        <dbReference type="Google" id="ProtNLM"/>
    </source>
</evidence>
<evidence type="ECO:0000313" key="2">
    <source>
        <dbReference type="EMBL" id="CAB3774387.1"/>
    </source>
</evidence>
<reference evidence="2 3" key="1">
    <citation type="submission" date="2020-04" db="EMBL/GenBank/DDBJ databases">
        <authorList>
            <person name="De Canck E."/>
        </authorList>
    </citation>
    <scope>NUCLEOTIDE SEQUENCE [LARGE SCALE GENOMIC DNA]</scope>
    <source>
        <strain evidence="2 3">LMG 29542</strain>
    </source>
</reference>
<organism evidence="2 3">
    <name type="scientific">Paraburkholderia humisilvae</name>
    <dbReference type="NCBI Taxonomy" id="627669"/>
    <lineage>
        <taxon>Bacteria</taxon>
        <taxon>Pseudomonadati</taxon>
        <taxon>Pseudomonadota</taxon>
        <taxon>Betaproteobacteria</taxon>
        <taxon>Burkholderiales</taxon>
        <taxon>Burkholderiaceae</taxon>
        <taxon>Paraburkholderia</taxon>
    </lineage>
</organism>
<feature type="region of interest" description="Disordered" evidence="1">
    <location>
        <begin position="18"/>
        <end position="37"/>
    </location>
</feature>
<protein>
    <recommendedName>
        <fullName evidence="4">Mobilization protein</fullName>
    </recommendedName>
</protein>
<accession>A0A6J5FAC7</accession>
<proteinExistence type="predicted"/>
<dbReference type="RefSeq" id="WP_175232990.1">
    <property type="nucleotide sequence ID" value="NZ_CADIKH010000112.1"/>
</dbReference>
<evidence type="ECO:0000256" key="1">
    <source>
        <dbReference type="SAM" id="MobiDB-lite"/>
    </source>
</evidence>
<gene>
    <name evidence="2" type="ORF">LMG29542_07770</name>
</gene>
<sequence length="86" mass="10280">MSLLKNRVKATDEKIKAMKDARKTADRERRQAYKQTRADRERRVMLVGETVLHRVERGEWDEAEFRKMMDEALTRPADRALFDLDE</sequence>
<evidence type="ECO:0000313" key="3">
    <source>
        <dbReference type="Proteomes" id="UP000494363"/>
    </source>
</evidence>
<dbReference type="EMBL" id="CADIKH010000112">
    <property type="protein sequence ID" value="CAB3774387.1"/>
    <property type="molecule type" value="Genomic_DNA"/>
</dbReference>